<dbReference type="PANTHER" id="PTHR34605:SF4">
    <property type="entry name" value="DNA ADENINE METHYLTRANSFERASE"/>
    <property type="match status" value="1"/>
</dbReference>
<keyword evidence="2" id="KW-0233">DNA recombination</keyword>
<dbReference type="PANTHER" id="PTHR34605">
    <property type="entry name" value="PHAGE_INTEGRASE DOMAIN-CONTAINING PROTEIN"/>
    <property type="match status" value="1"/>
</dbReference>
<protein>
    <recommendedName>
        <fullName evidence="5">Tyr recombinase domain-containing protein</fullName>
    </recommendedName>
</protein>
<evidence type="ECO:0008006" key="5">
    <source>
        <dbReference type="Google" id="ProtNLM"/>
    </source>
</evidence>
<evidence type="ECO:0000256" key="2">
    <source>
        <dbReference type="ARBA" id="ARBA00023172"/>
    </source>
</evidence>
<proteinExistence type="predicted"/>
<gene>
    <name evidence="3" type="ORF">FISHEDRAFT_54309</name>
</gene>
<dbReference type="InterPro" id="IPR013762">
    <property type="entry name" value="Integrase-like_cat_sf"/>
</dbReference>
<dbReference type="EMBL" id="KN882145">
    <property type="protein sequence ID" value="KIY43017.1"/>
    <property type="molecule type" value="Genomic_DNA"/>
</dbReference>
<dbReference type="SUPFAM" id="SSF47823">
    <property type="entry name" value="lambda integrase-like, N-terminal domain"/>
    <property type="match status" value="1"/>
</dbReference>
<accession>A0A0D6ZYY2</accession>
<organism evidence="3 4">
    <name type="scientific">Fistulina hepatica ATCC 64428</name>
    <dbReference type="NCBI Taxonomy" id="1128425"/>
    <lineage>
        <taxon>Eukaryota</taxon>
        <taxon>Fungi</taxon>
        <taxon>Dikarya</taxon>
        <taxon>Basidiomycota</taxon>
        <taxon>Agaricomycotina</taxon>
        <taxon>Agaricomycetes</taxon>
        <taxon>Agaricomycetidae</taxon>
        <taxon>Agaricales</taxon>
        <taxon>Fistulinaceae</taxon>
        <taxon>Fistulina</taxon>
    </lineage>
</organism>
<name>A0A0D6ZYY2_9AGAR</name>
<keyword evidence="4" id="KW-1185">Reference proteome</keyword>
<dbReference type="GO" id="GO:0015074">
    <property type="term" value="P:DNA integration"/>
    <property type="evidence" value="ECO:0007669"/>
    <property type="project" value="InterPro"/>
</dbReference>
<evidence type="ECO:0000313" key="4">
    <source>
        <dbReference type="Proteomes" id="UP000054144"/>
    </source>
</evidence>
<dbReference type="Proteomes" id="UP000054144">
    <property type="component" value="Unassembled WGS sequence"/>
</dbReference>
<dbReference type="GO" id="GO:0003677">
    <property type="term" value="F:DNA binding"/>
    <property type="evidence" value="ECO:0007669"/>
    <property type="project" value="UniProtKB-KW"/>
</dbReference>
<evidence type="ECO:0000256" key="1">
    <source>
        <dbReference type="ARBA" id="ARBA00023125"/>
    </source>
</evidence>
<dbReference type="GO" id="GO:0006310">
    <property type="term" value="P:DNA recombination"/>
    <property type="evidence" value="ECO:0007669"/>
    <property type="project" value="UniProtKB-KW"/>
</dbReference>
<dbReference type="Gene3D" id="1.10.443.10">
    <property type="entry name" value="Intergrase catalytic core"/>
    <property type="match status" value="1"/>
</dbReference>
<reference evidence="3 4" key="1">
    <citation type="journal article" date="2015" name="Fungal Genet. Biol.">
        <title>Evolution of novel wood decay mechanisms in Agaricales revealed by the genome sequences of Fistulina hepatica and Cylindrobasidium torrendii.</title>
        <authorList>
            <person name="Floudas D."/>
            <person name="Held B.W."/>
            <person name="Riley R."/>
            <person name="Nagy L.G."/>
            <person name="Koehler G."/>
            <person name="Ransdell A.S."/>
            <person name="Younus H."/>
            <person name="Chow J."/>
            <person name="Chiniquy J."/>
            <person name="Lipzen A."/>
            <person name="Tritt A."/>
            <person name="Sun H."/>
            <person name="Haridas S."/>
            <person name="LaButti K."/>
            <person name="Ohm R.A."/>
            <person name="Kues U."/>
            <person name="Blanchette R.A."/>
            <person name="Grigoriev I.V."/>
            <person name="Minto R.E."/>
            <person name="Hibbett D.S."/>
        </authorList>
    </citation>
    <scope>NUCLEOTIDE SEQUENCE [LARGE SCALE GENOMIC DNA]</scope>
    <source>
        <strain evidence="3 4">ATCC 64428</strain>
    </source>
</reference>
<dbReference type="InterPro" id="IPR010998">
    <property type="entry name" value="Integrase_recombinase_N"/>
</dbReference>
<keyword evidence="1" id="KW-0238">DNA-binding</keyword>
<dbReference type="SUPFAM" id="SSF56349">
    <property type="entry name" value="DNA breaking-rejoining enzymes"/>
    <property type="match status" value="1"/>
</dbReference>
<sequence>MNFDNPRARQPPRAPWTKSRLQFERAVAVGASIEPSSNLTYTSALQSYITFCRAHQFPIDPTPDTLSFYVVYMSHFIKPSSVNSYLSGICSQLEPFFPEVRHARATNIVRRSLTGCLKLYTSPTKRKRPLHHCELLHIAPRFITTTCFDDLLWWSIILTGFYGLLRLGELVIPDHVHLHDDHKLICRLSSWFLSYLKQFFPDDEVAGHSIRSGGATRLAELGVDLSIIQSIGRWTSDTFHVYIHMHPIVLAAILRSNNLDTYQV</sequence>
<dbReference type="Gene3D" id="1.10.150.130">
    <property type="match status" value="1"/>
</dbReference>
<dbReference type="InterPro" id="IPR011010">
    <property type="entry name" value="DNA_brk_join_enz"/>
</dbReference>
<dbReference type="AlphaFoldDB" id="A0A0D6ZYY2"/>
<dbReference type="OrthoDB" id="5598396at2759"/>
<dbReference type="InterPro" id="IPR052925">
    <property type="entry name" value="Phage_Integrase-like_Recomb"/>
</dbReference>
<evidence type="ECO:0000313" key="3">
    <source>
        <dbReference type="EMBL" id="KIY43017.1"/>
    </source>
</evidence>